<keyword evidence="2" id="KW-1185">Reference proteome</keyword>
<name>A0ABV0REX5_9TELE</name>
<feature type="non-terminal residue" evidence="1">
    <location>
        <position position="1"/>
    </location>
</feature>
<organism evidence="1 2">
    <name type="scientific">Xenoophorus captivus</name>
    <dbReference type="NCBI Taxonomy" id="1517983"/>
    <lineage>
        <taxon>Eukaryota</taxon>
        <taxon>Metazoa</taxon>
        <taxon>Chordata</taxon>
        <taxon>Craniata</taxon>
        <taxon>Vertebrata</taxon>
        <taxon>Euteleostomi</taxon>
        <taxon>Actinopterygii</taxon>
        <taxon>Neopterygii</taxon>
        <taxon>Teleostei</taxon>
        <taxon>Neoteleostei</taxon>
        <taxon>Acanthomorphata</taxon>
        <taxon>Ovalentaria</taxon>
        <taxon>Atherinomorphae</taxon>
        <taxon>Cyprinodontiformes</taxon>
        <taxon>Goodeidae</taxon>
        <taxon>Xenoophorus</taxon>
    </lineage>
</organism>
<evidence type="ECO:0000313" key="2">
    <source>
        <dbReference type="Proteomes" id="UP001434883"/>
    </source>
</evidence>
<proteinExistence type="predicted"/>
<sequence>QKQNLFPQSVAWSLLEPRRHGTHFKNYHSMMWNWRLKVNRKPLLYHSSGGEK</sequence>
<gene>
    <name evidence="1" type="ORF">XENOCAPTIV_001853</name>
</gene>
<comment type="caution">
    <text evidence="1">The sequence shown here is derived from an EMBL/GenBank/DDBJ whole genome shotgun (WGS) entry which is preliminary data.</text>
</comment>
<accession>A0ABV0REX5</accession>
<protein>
    <submittedName>
        <fullName evidence="1">Uncharacterized protein</fullName>
    </submittedName>
</protein>
<reference evidence="1 2" key="1">
    <citation type="submission" date="2021-06" db="EMBL/GenBank/DDBJ databases">
        <authorList>
            <person name="Palmer J.M."/>
        </authorList>
    </citation>
    <scope>NUCLEOTIDE SEQUENCE [LARGE SCALE GENOMIC DNA]</scope>
    <source>
        <strain evidence="1 2">XC_2019</strain>
        <tissue evidence="1">Muscle</tissue>
    </source>
</reference>
<evidence type="ECO:0000313" key="1">
    <source>
        <dbReference type="EMBL" id="MEQ2206700.1"/>
    </source>
</evidence>
<dbReference type="Proteomes" id="UP001434883">
    <property type="component" value="Unassembled WGS sequence"/>
</dbReference>
<dbReference type="EMBL" id="JAHRIN010043191">
    <property type="protein sequence ID" value="MEQ2206700.1"/>
    <property type="molecule type" value="Genomic_DNA"/>
</dbReference>